<protein>
    <submittedName>
        <fullName evidence="9">Acyl-CoA dehydrogenase</fullName>
    </submittedName>
</protein>
<keyword evidence="4 5" id="KW-0274">FAD</keyword>
<dbReference type="GO" id="GO:0050660">
    <property type="term" value="F:flavin adenine dinucleotide binding"/>
    <property type="evidence" value="ECO:0007669"/>
    <property type="project" value="InterPro"/>
</dbReference>
<gene>
    <name evidence="9" type="ORF">GCM10007116_16920</name>
</gene>
<dbReference type="InterPro" id="IPR009075">
    <property type="entry name" value="AcylCo_DH/oxidase_C"/>
</dbReference>
<dbReference type="SUPFAM" id="SSF56645">
    <property type="entry name" value="Acyl-CoA dehydrogenase NM domain-like"/>
    <property type="match status" value="1"/>
</dbReference>
<dbReference type="PANTHER" id="PTHR43884:SF12">
    <property type="entry name" value="ISOVALERYL-COA DEHYDROGENASE, MITOCHONDRIAL-RELATED"/>
    <property type="match status" value="1"/>
</dbReference>
<comment type="caution">
    <text evidence="9">The sequence shown here is derived from an EMBL/GenBank/DDBJ whole genome shotgun (WGS) entry which is preliminary data.</text>
</comment>
<evidence type="ECO:0000256" key="4">
    <source>
        <dbReference type="ARBA" id="ARBA00022827"/>
    </source>
</evidence>
<keyword evidence="3 5" id="KW-0285">Flavoprotein</keyword>
<comment type="similarity">
    <text evidence="2 5">Belongs to the acyl-CoA dehydrogenase family.</text>
</comment>
<dbReference type="SUPFAM" id="SSF47203">
    <property type="entry name" value="Acyl-CoA dehydrogenase C-terminal domain-like"/>
    <property type="match status" value="1"/>
</dbReference>
<dbReference type="Gene3D" id="1.10.540.10">
    <property type="entry name" value="Acyl-CoA dehydrogenase/oxidase, N-terminal domain"/>
    <property type="match status" value="1"/>
</dbReference>
<evidence type="ECO:0000259" key="8">
    <source>
        <dbReference type="Pfam" id="PF02771"/>
    </source>
</evidence>
<keyword evidence="5" id="KW-0560">Oxidoreductase</keyword>
<dbReference type="AlphaFoldDB" id="A0A830H4C1"/>
<dbReference type="RefSeq" id="WP_188848574.1">
    <property type="nucleotide sequence ID" value="NZ_BMQS01000016.1"/>
</dbReference>
<dbReference type="Pfam" id="PF02770">
    <property type="entry name" value="Acyl-CoA_dh_M"/>
    <property type="match status" value="1"/>
</dbReference>
<dbReference type="GO" id="GO:0003995">
    <property type="term" value="F:acyl-CoA dehydrogenase activity"/>
    <property type="evidence" value="ECO:0007669"/>
    <property type="project" value="TreeGrafter"/>
</dbReference>
<dbReference type="Pfam" id="PF00441">
    <property type="entry name" value="Acyl-CoA_dh_1"/>
    <property type="match status" value="1"/>
</dbReference>
<dbReference type="InterPro" id="IPR009100">
    <property type="entry name" value="AcylCoA_DH/oxidase_NM_dom_sf"/>
</dbReference>
<evidence type="ECO:0000259" key="6">
    <source>
        <dbReference type="Pfam" id="PF00441"/>
    </source>
</evidence>
<dbReference type="CDD" id="cd00567">
    <property type="entry name" value="ACAD"/>
    <property type="match status" value="1"/>
</dbReference>
<reference evidence="9" key="1">
    <citation type="journal article" date="2014" name="Int. J. Syst. Evol. Microbiol.">
        <title>Complete genome sequence of Corynebacterium casei LMG S-19264T (=DSM 44701T), isolated from a smear-ripened cheese.</title>
        <authorList>
            <consortium name="US DOE Joint Genome Institute (JGI-PGF)"/>
            <person name="Walter F."/>
            <person name="Albersmeier A."/>
            <person name="Kalinowski J."/>
            <person name="Ruckert C."/>
        </authorList>
    </citation>
    <scope>NUCLEOTIDE SEQUENCE</scope>
    <source>
        <strain evidence="9">JCM 31740</strain>
    </source>
</reference>
<proteinExistence type="inferred from homology"/>
<feature type="domain" description="Acyl-CoA oxidase/dehydrogenase middle" evidence="7">
    <location>
        <begin position="112"/>
        <end position="206"/>
    </location>
</feature>
<accession>A0A830H4C1</accession>
<dbReference type="InterPro" id="IPR013786">
    <property type="entry name" value="AcylCoA_DH/ox_N"/>
</dbReference>
<evidence type="ECO:0000313" key="10">
    <source>
        <dbReference type="Proteomes" id="UP000616143"/>
    </source>
</evidence>
<name>A0A830H4C1_9CREN</name>
<feature type="domain" description="Acyl-CoA dehydrogenase/oxidase C-terminal" evidence="6">
    <location>
        <begin position="221"/>
        <end position="366"/>
    </location>
</feature>
<dbReference type="OrthoDB" id="275197at2157"/>
<dbReference type="Gene3D" id="2.40.110.10">
    <property type="entry name" value="Butyryl-CoA Dehydrogenase, subunit A, domain 2"/>
    <property type="match status" value="1"/>
</dbReference>
<dbReference type="PANTHER" id="PTHR43884">
    <property type="entry name" value="ACYL-COA DEHYDROGENASE"/>
    <property type="match status" value="1"/>
</dbReference>
<dbReference type="EMBL" id="BMQS01000016">
    <property type="protein sequence ID" value="GGU00224.1"/>
    <property type="molecule type" value="Genomic_DNA"/>
</dbReference>
<sequence>MKKETLELITDAVGSFDLDYFALNHARFPEEMWWTLGKRRLFGLLIPEEKGGLGLGVGDFVKSCIEMSERVLTFTYLFIAQNLIALLLYSSYRGSREELLEDVITGRRRVSMALYERGAGVDAFGIEAVGQERGERYVLRGKKDFVTNAELNHYLVTVVRTGERTKKSGGLTAFVVEKGSPGLEIGRVKKMGLDFLTLNNVELNGVEVEKTETVGEIGNAWRSLIGAFNVDRLALAGMLVGSGRRALWLAVQHAKERRTFGRVLGSNQAIQFPLARAHVKLDAAEALVFRSLNEGDPGSIEFGLAAIESLYQSVEASSEAVDVALQTLGGQGYVEGPIEMLYRDVRYYKLGPISEEMSLSAIAERTLGLPRSF</sequence>
<evidence type="ECO:0000256" key="3">
    <source>
        <dbReference type="ARBA" id="ARBA00022630"/>
    </source>
</evidence>
<dbReference type="InterPro" id="IPR006091">
    <property type="entry name" value="Acyl-CoA_Oxase/DH_mid-dom"/>
</dbReference>
<reference evidence="9" key="2">
    <citation type="submission" date="2020-09" db="EMBL/GenBank/DDBJ databases">
        <authorList>
            <person name="Sun Q."/>
            <person name="Ohkuma M."/>
        </authorList>
    </citation>
    <scope>NUCLEOTIDE SEQUENCE</scope>
    <source>
        <strain evidence="9">JCM 31740</strain>
    </source>
</reference>
<dbReference type="InterPro" id="IPR037069">
    <property type="entry name" value="AcylCoA_DH/ox_N_sf"/>
</dbReference>
<dbReference type="Gene3D" id="1.20.140.10">
    <property type="entry name" value="Butyryl-CoA Dehydrogenase, subunit A, domain 3"/>
    <property type="match status" value="1"/>
</dbReference>
<feature type="domain" description="Acyl-CoA dehydrogenase/oxidase N-terminal" evidence="8">
    <location>
        <begin position="25"/>
        <end position="106"/>
    </location>
</feature>
<dbReference type="InterPro" id="IPR046373">
    <property type="entry name" value="Acyl-CoA_Oxase/DH_mid-dom_sf"/>
</dbReference>
<organism evidence="9 10">
    <name type="scientific">Sulfodiicoccus acidiphilus</name>
    <dbReference type="NCBI Taxonomy" id="1670455"/>
    <lineage>
        <taxon>Archaea</taxon>
        <taxon>Thermoproteota</taxon>
        <taxon>Thermoprotei</taxon>
        <taxon>Sulfolobales</taxon>
        <taxon>Sulfolobaceae</taxon>
        <taxon>Sulfodiicoccus</taxon>
    </lineage>
</organism>
<evidence type="ECO:0000259" key="7">
    <source>
        <dbReference type="Pfam" id="PF02770"/>
    </source>
</evidence>
<evidence type="ECO:0000256" key="5">
    <source>
        <dbReference type="RuleBase" id="RU362125"/>
    </source>
</evidence>
<comment type="cofactor">
    <cofactor evidence="1 5">
        <name>FAD</name>
        <dbReference type="ChEBI" id="CHEBI:57692"/>
    </cofactor>
</comment>
<dbReference type="InterPro" id="IPR036250">
    <property type="entry name" value="AcylCo_DH-like_C"/>
</dbReference>
<evidence type="ECO:0000256" key="2">
    <source>
        <dbReference type="ARBA" id="ARBA00009347"/>
    </source>
</evidence>
<evidence type="ECO:0000256" key="1">
    <source>
        <dbReference type="ARBA" id="ARBA00001974"/>
    </source>
</evidence>
<dbReference type="Pfam" id="PF02771">
    <property type="entry name" value="Acyl-CoA_dh_N"/>
    <property type="match status" value="1"/>
</dbReference>
<dbReference type="Proteomes" id="UP000616143">
    <property type="component" value="Unassembled WGS sequence"/>
</dbReference>
<evidence type="ECO:0000313" key="9">
    <source>
        <dbReference type="EMBL" id="GGU00224.1"/>
    </source>
</evidence>